<gene>
    <name evidence="2" type="ORF">DERYTH_LOCUS8760</name>
</gene>
<accession>A0A9N9D0W0</accession>
<reference evidence="2" key="1">
    <citation type="submission" date="2021-06" db="EMBL/GenBank/DDBJ databases">
        <authorList>
            <person name="Kallberg Y."/>
            <person name="Tangrot J."/>
            <person name="Rosling A."/>
        </authorList>
    </citation>
    <scope>NUCLEOTIDE SEQUENCE</scope>
    <source>
        <strain evidence="2">MA453B</strain>
    </source>
</reference>
<evidence type="ECO:0000313" key="3">
    <source>
        <dbReference type="Proteomes" id="UP000789405"/>
    </source>
</evidence>
<keyword evidence="1" id="KW-0812">Transmembrane</keyword>
<evidence type="ECO:0000256" key="1">
    <source>
        <dbReference type="SAM" id="Phobius"/>
    </source>
</evidence>
<proteinExistence type="predicted"/>
<keyword evidence="1" id="KW-0472">Membrane</keyword>
<sequence length="145" mass="16245">PFQLNKKATNFQLCVQDYFDPFVLFTVAMQPDPLVSDESAQFNVSGTLTKKNITAGQTILEIVFAPYIQIFDKSYDAGIPFAIFALNVSVPTLPDSYYNLVFVGDPTSDPKYPLDIYGCARAAMIGSFCVILLLLSVRDSWRYYI</sequence>
<name>A0A9N9D0W0_9GLOM</name>
<dbReference type="AlphaFoldDB" id="A0A9N9D0W0"/>
<organism evidence="2 3">
    <name type="scientific">Dentiscutata erythropus</name>
    <dbReference type="NCBI Taxonomy" id="1348616"/>
    <lineage>
        <taxon>Eukaryota</taxon>
        <taxon>Fungi</taxon>
        <taxon>Fungi incertae sedis</taxon>
        <taxon>Mucoromycota</taxon>
        <taxon>Glomeromycotina</taxon>
        <taxon>Glomeromycetes</taxon>
        <taxon>Diversisporales</taxon>
        <taxon>Gigasporaceae</taxon>
        <taxon>Dentiscutata</taxon>
    </lineage>
</organism>
<protein>
    <submittedName>
        <fullName evidence="2">7658_t:CDS:1</fullName>
    </submittedName>
</protein>
<dbReference type="EMBL" id="CAJVPY010004590">
    <property type="protein sequence ID" value="CAG8623418.1"/>
    <property type="molecule type" value="Genomic_DNA"/>
</dbReference>
<keyword evidence="1" id="KW-1133">Transmembrane helix</keyword>
<comment type="caution">
    <text evidence="2">The sequence shown here is derived from an EMBL/GenBank/DDBJ whole genome shotgun (WGS) entry which is preliminary data.</text>
</comment>
<dbReference type="Proteomes" id="UP000789405">
    <property type="component" value="Unassembled WGS sequence"/>
</dbReference>
<dbReference type="OrthoDB" id="2355595at2759"/>
<keyword evidence="3" id="KW-1185">Reference proteome</keyword>
<feature type="transmembrane region" description="Helical" evidence="1">
    <location>
        <begin position="114"/>
        <end position="135"/>
    </location>
</feature>
<feature type="non-terminal residue" evidence="2">
    <location>
        <position position="145"/>
    </location>
</feature>
<feature type="transmembrane region" description="Helical" evidence="1">
    <location>
        <begin position="77"/>
        <end position="94"/>
    </location>
</feature>
<evidence type="ECO:0000313" key="2">
    <source>
        <dbReference type="EMBL" id="CAG8623418.1"/>
    </source>
</evidence>